<reference evidence="1" key="2">
    <citation type="submission" date="2020-09" db="EMBL/GenBank/DDBJ databases">
        <authorList>
            <person name="Sun Q."/>
            <person name="Zhou Y."/>
        </authorList>
    </citation>
    <scope>NUCLEOTIDE SEQUENCE</scope>
    <source>
        <strain evidence="1">CGMCC 1.15095</strain>
    </source>
</reference>
<keyword evidence="2" id="KW-1185">Reference proteome</keyword>
<name>A0A916X3V0_9SPHN</name>
<sequence>MPLYTLKFLDDGVGVEKRIEFDAADAGHALDVARCEAPNRNAELWEGAKRLCTIRRAEAAFWRIGP</sequence>
<reference evidence="1" key="1">
    <citation type="journal article" date="2014" name="Int. J. Syst. Evol. Microbiol.">
        <title>Complete genome sequence of Corynebacterium casei LMG S-19264T (=DSM 44701T), isolated from a smear-ripened cheese.</title>
        <authorList>
            <consortium name="US DOE Joint Genome Institute (JGI-PGF)"/>
            <person name="Walter F."/>
            <person name="Albersmeier A."/>
            <person name="Kalinowski J."/>
            <person name="Ruckert C."/>
        </authorList>
    </citation>
    <scope>NUCLEOTIDE SEQUENCE</scope>
    <source>
        <strain evidence="1">CGMCC 1.15095</strain>
    </source>
</reference>
<gene>
    <name evidence="1" type="ORF">GCM10011494_13020</name>
</gene>
<dbReference type="Proteomes" id="UP000608154">
    <property type="component" value="Unassembled WGS sequence"/>
</dbReference>
<dbReference type="EMBL" id="BMHK01000006">
    <property type="protein sequence ID" value="GGB95941.1"/>
    <property type="molecule type" value="Genomic_DNA"/>
</dbReference>
<protein>
    <submittedName>
        <fullName evidence="1">Uncharacterized protein</fullName>
    </submittedName>
</protein>
<evidence type="ECO:0000313" key="1">
    <source>
        <dbReference type="EMBL" id="GGB95941.1"/>
    </source>
</evidence>
<accession>A0A916X3V0</accession>
<proteinExistence type="predicted"/>
<organism evidence="1 2">
    <name type="scientific">Novosphingobium endophyticum</name>
    <dbReference type="NCBI Taxonomy" id="1955250"/>
    <lineage>
        <taxon>Bacteria</taxon>
        <taxon>Pseudomonadati</taxon>
        <taxon>Pseudomonadota</taxon>
        <taxon>Alphaproteobacteria</taxon>
        <taxon>Sphingomonadales</taxon>
        <taxon>Sphingomonadaceae</taxon>
        <taxon>Novosphingobium</taxon>
    </lineage>
</organism>
<dbReference type="AlphaFoldDB" id="A0A916X3V0"/>
<dbReference type="RefSeq" id="WP_188769667.1">
    <property type="nucleotide sequence ID" value="NZ_BMHK01000006.1"/>
</dbReference>
<comment type="caution">
    <text evidence="1">The sequence shown here is derived from an EMBL/GenBank/DDBJ whole genome shotgun (WGS) entry which is preliminary data.</text>
</comment>
<evidence type="ECO:0000313" key="2">
    <source>
        <dbReference type="Proteomes" id="UP000608154"/>
    </source>
</evidence>